<dbReference type="AlphaFoldDB" id="A0A2C9W3G5"/>
<dbReference type="EMBL" id="CM004390">
    <property type="protein sequence ID" value="OAY52552.1"/>
    <property type="molecule type" value="Genomic_DNA"/>
</dbReference>
<protein>
    <submittedName>
        <fullName evidence="1">Uncharacterized protein</fullName>
    </submittedName>
</protein>
<sequence length="35" mass="4082">MVLGDQRVETGCSIYRRGKSKIFVCFFWIRVSVSL</sequence>
<accession>A0A2C9W3G5</accession>
<gene>
    <name evidence="1" type="ORF">MANES_04G092800</name>
</gene>
<reference evidence="1" key="1">
    <citation type="submission" date="2016-02" db="EMBL/GenBank/DDBJ databases">
        <title>WGS assembly of Manihot esculenta.</title>
        <authorList>
            <person name="Bredeson J.V."/>
            <person name="Prochnik S.E."/>
            <person name="Lyons J.B."/>
            <person name="Schmutz J."/>
            <person name="Grimwood J."/>
            <person name="Vrebalov J."/>
            <person name="Bart R.S."/>
            <person name="Amuge T."/>
            <person name="Ferguson M.E."/>
            <person name="Green R."/>
            <person name="Putnam N."/>
            <person name="Stites J."/>
            <person name="Rounsley S."/>
            <person name="Rokhsar D.S."/>
        </authorList>
    </citation>
    <scope>NUCLEOTIDE SEQUENCE [LARGE SCALE GENOMIC DNA]</scope>
    <source>
        <tissue evidence="1">Leaf</tissue>
    </source>
</reference>
<name>A0A2C9W3G5_MANES</name>
<proteinExistence type="predicted"/>
<evidence type="ECO:0000313" key="1">
    <source>
        <dbReference type="EMBL" id="OAY52552.1"/>
    </source>
</evidence>
<organism evidence="1">
    <name type="scientific">Manihot esculenta</name>
    <name type="common">Cassava</name>
    <name type="synonym">Jatropha manihot</name>
    <dbReference type="NCBI Taxonomy" id="3983"/>
    <lineage>
        <taxon>Eukaryota</taxon>
        <taxon>Viridiplantae</taxon>
        <taxon>Streptophyta</taxon>
        <taxon>Embryophyta</taxon>
        <taxon>Tracheophyta</taxon>
        <taxon>Spermatophyta</taxon>
        <taxon>Magnoliopsida</taxon>
        <taxon>eudicotyledons</taxon>
        <taxon>Gunneridae</taxon>
        <taxon>Pentapetalae</taxon>
        <taxon>rosids</taxon>
        <taxon>fabids</taxon>
        <taxon>Malpighiales</taxon>
        <taxon>Euphorbiaceae</taxon>
        <taxon>Crotonoideae</taxon>
        <taxon>Manihoteae</taxon>
        <taxon>Manihot</taxon>
    </lineage>
</organism>